<dbReference type="PROSITE" id="PS51471">
    <property type="entry name" value="FE2OG_OXY"/>
    <property type="match status" value="1"/>
</dbReference>
<evidence type="ECO:0000313" key="9">
    <source>
        <dbReference type="EMBL" id="CAD9685387.1"/>
    </source>
</evidence>
<dbReference type="GO" id="GO:0046872">
    <property type="term" value="F:metal ion binding"/>
    <property type="evidence" value="ECO:0007669"/>
    <property type="project" value="UniProtKB-KW"/>
</dbReference>
<keyword evidence="4" id="KW-0223">Dioxygenase</keyword>
<protein>
    <recommendedName>
        <fullName evidence="8">Fe2OG dioxygenase domain-containing protein</fullName>
    </recommendedName>
</protein>
<proteinExistence type="inferred from homology"/>
<dbReference type="InterPro" id="IPR027450">
    <property type="entry name" value="AlkB-like"/>
</dbReference>
<evidence type="ECO:0000313" key="10">
    <source>
        <dbReference type="EMBL" id="CAD9685393.1"/>
    </source>
</evidence>
<evidence type="ECO:0000256" key="4">
    <source>
        <dbReference type="ARBA" id="ARBA00022964"/>
    </source>
</evidence>
<keyword evidence="7" id="KW-0539">Nucleus</keyword>
<evidence type="ECO:0000256" key="1">
    <source>
        <dbReference type="ARBA" id="ARBA00004123"/>
    </source>
</evidence>
<dbReference type="SUPFAM" id="SSF51197">
    <property type="entry name" value="Clavaminate synthase-like"/>
    <property type="match status" value="1"/>
</dbReference>
<sequence>MDFAALLRQERDRSRKKGAGAAAVTSQDASEDCREEEVLFEPFTRLIAAKPEPNWESTRRVKCDLDSVFYFQDWINDQDHDAFMEQVYCKAAKWKELPFRRLQCYQGNGLPPWIQNLADTLVRCGIFPVEIRPDHALLNEYLPGQGILGHTDGCAYLPLVACLSLGSPALISFRERLATHEIGTREPKLLCQLLLQPKSLIVFKADAYEYALHEICPTFSETLTENVANLDECCGKKGAIIERGTRISVTMRRSSEQEKK</sequence>
<dbReference type="PANTHER" id="PTHR46030:SF1">
    <property type="entry name" value="ALPHA-KETOGLUTARATE-DEPENDENT DIOXYGENASE ALKB HOMOLOG 6"/>
    <property type="match status" value="1"/>
</dbReference>
<evidence type="ECO:0000256" key="6">
    <source>
        <dbReference type="ARBA" id="ARBA00023004"/>
    </source>
</evidence>
<evidence type="ECO:0000256" key="5">
    <source>
        <dbReference type="ARBA" id="ARBA00023002"/>
    </source>
</evidence>
<reference evidence="10" key="1">
    <citation type="submission" date="2021-01" db="EMBL/GenBank/DDBJ databases">
        <authorList>
            <person name="Corre E."/>
            <person name="Pelletier E."/>
            <person name="Niang G."/>
            <person name="Scheremetjew M."/>
            <person name="Finn R."/>
            <person name="Kale V."/>
            <person name="Holt S."/>
            <person name="Cochrane G."/>
            <person name="Meng A."/>
            <person name="Brown T."/>
            <person name="Cohen L."/>
        </authorList>
    </citation>
    <scope>NUCLEOTIDE SEQUENCE</scope>
    <source>
        <strain evidence="10">NY070348D</strain>
    </source>
</reference>
<comment type="subcellular location">
    <subcellularLocation>
        <location evidence="1">Nucleus</location>
    </subcellularLocation>
</comment>
<dbReference type="Gene3D" id="2.60.120.590">
    <property type="entry name" value="Alpha-ketoglutarate-dependent dioxygenase AlkB-like"/>
    <property type="match status" value="1"/>
</dbReference>
<feature type="domain" description="Fe2OG dioxygenase" evidence="8">
    <location>
        <begin position="132"/>
        <end position="255"/>
    </location>
</feature>
<keyword evidence="5" id="KW-0560">Oxidoreductase</keyword>
<name>A0A7S2RZS8_9STRA</name>
<dbReference type="EMBL" id="HBHK01013986">
    <property type="protein sequence ID" value="CAD9685393.1"/>
    <property type="molecule type" value="Transcribed_RNA"/>
</dbReference>
<comment type="similarity">
    <text evidence="2">Belongs to the alkB family.</text>
</comment>
<evidence type="ECO:0000259" key="8">
    <source>
        <dbReference type="PROSITE" id="PS51471"/>
    </source>
</evidence>
<dbReference type="InterPro" id="IPR005123">
    <property type="entry name" value="Oxoglu/Fe-dep_dioxygenase_dom"/>
</dbReference>
<dbReference type="AlphaFoldDB" id="A0A7S2RZS8"/>
<dbReference type="GO" id="GO:0051213">
    <property type="term" value="F:dioxygenase activity"/>
    <property type="evidence" value="ECO:0007669"/>
    <property type="project" value="UniProtKB-KW"/>
</dbReference>
<evidence type="ECO:0000256" key="3">
    <source>
        <dbReference type="ARBA" id="ARBA00022723"/>
    </source>
</evidence>
<gene>
    <name evidence="9" type="ORF">QSP1433_LOCUS8783</name>
    <name evidence="10" type="ORF">QSP1433_LOCUS8785</name>
</gene>
<dbReference type="PANTHER" id="PTHR46030">
    <property type="entry name" value="ALPHA-KETOGLUTARATE-DEPENDENT DIOXYGENASE ALKB HOMOLOG 6"/>
    <property type="match status" value="1"/>
</dbReference>
<accession>A0A7S2RZS8</accession>
<keyword evidence="6" id="KW-0408">Iron</keyword>
<evidence type="ECO:0000256" key="2">
    <source>
        <dbReference type="ARBA" id="ARBA00007879"/>
    </source>
</evidence>
<evidence type="ECO:0000256" key="7">
    <source>
        <dbReference type="ARBA" id="ARBA00023242"/>
    </source>
</evidence>
<dbReference type="Pfam" id="PF13532">
    <property type="entry name" value="2OG-FeII_Oxy_2"/>
    <property type="match status" value="1"/>
</dbReference>
<dbReference type="EMBL" id="HBHK01013984">
    <property type="protein sequence ID" value="CAD9685387.1"/>
    <property type="molecule type" value="Transcribed_RNA"/>
</dbReference>
<dbReference type="InterPro" id="IPR032862">
    <property type="entry name" value="ALKBH6"/>
</dbReference>
<organism evidence="10">
    <name type="scientific">Mucochytrium quahogii</name>
    <dbReference type="NCBI Taxonomy" id="96639"/>
    <lineage>
        <taxon>Eukaryota</taxon>
        <taxon>Sar</taxon>
        <taxon>Stramenopiles</taxon>
        <taxon>Bigyra</taxon>
        <taxon>Labyrinthulomycetes</taxon>
        <taxon>Thraustochytrida</taxon>
        <taxon>Thraustochytriidae</taxon>
        <taxon>Mucochytrium</taxon>
    </lineage>
</organism>
<keyword evidence="3" id="KW-0479">Metal-binding</keyword>
<dbReference type="GO" id="GO:0005634">
    <property type="term" value="C:nucleus"/>
    <property type="evidence" value="ECO:0007669"/>
    <property type="project" value="UniProtKB-SubCell"/>
</dbReference>
<dbReference type="InterPro" id="IPR037151">
    <property type="entry name" value="AlkB-like_sf"/>
</dbReference>